<protein>
    <recommendedName>
        <fullName evidence="5">Gustatory receptor</fullName>
    </recommendedName>
</protein>
<reference evidence="3 4" key="1">
    <citation type="submission" date="2018-04" db="EMBL/GenBank/DDBJ databases">
        <authorList>
            <person name="Zhang X."/>
            <person name="Yuan J."/>
            <person name="Li F."/>
            <person name="Xiang J."/>
        </authorList>
    </citation>
    <scope>NUCLEOTIDE SEQUENCE [LARGE SCALE GENOMIC DNA]</scope>
    <source>
        <tissue evidence="3">Muscle</tissue>
    </source>
</reference>
<reference evidence="3 4" key="2">
    <citation type="submission" date="2019-01" db="EMBL/GenBank/DDBJ databases">
        <title>The decoding of complex shrimp genome reveals the adaptation for benthos swimmer, frequently molting mechanism and breeding impact on genome.</title>
        <authorList>
            <person name="Sun Y."/>
            <person name="Gao Y."/>
            <person name="Yu Y."/>
        </authorList>
    </citation>
    <scope>NUCLEOTIDE SEQUENCE [LARGE SCALE GENOMIC DNA]</scope>
    <source>
        <tissue evidence="3">Muscle</tissue>
    </source>
</reference>
<feature type="transmembrane region" description="Helical" evidence="1">
    <location>
        <begin position="154"/>
        <end position="178"/>
    </location>
</feature>
<dbReference type="Proteomes" id="UP000283509">
    <property type="component" value="Unassembled WGS sequence"/>
</dbReference>
<evidence type="ECO:0000256" key="1">
    <source>
        <dbReference type="SAM" id="Phobius"/>
    </source>
</evidence>
<feature type="transmembrane region" description="Helical" evidence="1">
    <location>
        <begin position="263"/>
        <end position="286"/>
    </location>
</feature>
<accession>A0A3R7MAJ3</accession>
<keyword evidence="1" id="KW-0812">Transmembrane</keyword>
<evidence type="ECO:0000313" key="3">
    <source>
        <dbReference type="EMBL" id="ROT77468.1"/>
    </source>
</evidence>
<sequence length="404" mass="44938">MRVINWMLGFLRLCGSFPFRGRFPHGTFERSWPLGLWCLVRFVAHGTLQALQLDRRFHVMQVSGSLAGLANSSLTFMKDAVVLTQTLLLATRSSRLVDVLSRMKSLGEECRMGTADFVKDPMFVLTFLLSSGLCIWDMYEYVSMGVYMVSKGQWQWAVLFAMARQTLSFTVLPVVILVMHTVPKFLSLVTLATVPAWHEGPLNLAWHGPKGMQNEAADKGRERGSAARTVSLSNNGPPLDSFFTQVQARLTETEETFFMFVDYIAPVMLLFCAGSVIIFTSLLYLLYEDSAKGTADWFKIYATLAGFLLMVQPCLAADAVNREVNKAQEVFKASPMCKEVPATIASSCWAAPTGKADVKDILSRLEVSVEFDLMGFFSLSRSSVTKMCGIAISYLIICVQFSNT</sequence>
<gene>
    <name evidence="3" type="ORF">C7M84_003876</name>
</gene>
<proteinExistence type="predicted"/>
<dbReference type="AlphaFoldDB" id="A0A3R7MAJ3"/>
<keyword evidence="4" id="KW-1185">Reference proteome</keyword>
<keyword evidence="2" id="KW-0732">Signal</keyword>
<name>A0A3R7MAJ3_PENVA</name>
<evidence type="ECO:0008006" key="5">
    <source>
        <dbReference type="Google" id="ProtNLM"/>
    </source>
</evidence>
<evidence type="ECO:0000313" key="4">
    <source>
        <dbReference type="Proteomes" id="UP000283509"/>
    </source>
</evidence>
<comment type="caution">
    <text evidence="3">The sequence shown here is derived from an EMBL/GenBank/DDBJ whole genome shotgun (WGS) entry which is preliminary data.</text>
</comment>
<feature type="transmembrane region" description="Helical" evidence="1">
    <location>
        <begin position="122"/>
        <end position="142"/>
    </location>
</feature>
<feature type="chain" id="PRO_5018719072" description="Gustatory receptor" evidence="2">
    <location>
        <begin position="17"/>
        <end position="404"/>
    </location>
</feature>
<organism evidence="3 4">
    <name type="scientific">Penaeus vannamei</name>
    <name type="common">Whiteleg shrimp</name>
    <name type="synonym">Litopenaeus vannamei</name>
    <dbReference type="NCBI Taxonomy" id="6689"/>
    <lineage>
        <taxon>Eukaryota</taxon>
        <taxon>Metazoa</taxon>
        <taxon>Ecdysozoa</taxon>
        <taxon>Arthropoda</taxon>
        <taxon>Crustacea</taxon>
        <taxon>Multicrustacea</taxon>
        <taxon>Malacostraca</taxon>
        <taxon>Eumalacostraca</taxon>
        <taxon>Eucarida</taxon>
        <taxon>Decapoda</taxon>
        <taxon>Dendrobranchiata</taxon>
        <taxon>Penaeoidea</taxon>
        <taxon>Penaeidae</taxon>
        <taxon>Penaeus</taxon>
    </lineage>
</organism>
<feature type="signal peptide" evidence="2">
    <location>
        <begin position="1"/>
        <end position="16"/>
    </location>
</feature>
<keyword evidence="1" id="KW-1133">Transmembrane helix</keyword>
<keyword evidence="1" id="KW-0472">Membrane</keyword>
<dbReference type="EMBL" id="QCYY01001519">
    <property type="protein sequence ID" value="ROT77468.1"/>
    <property type="molecule type" value="Genomic_DNA"/>
</dbReference>
<evidence type="ECO:0000256" key="2">
    <source>
        <dbReference type="SAM" id="SignalP"/>
    </source>
</evidence>